<evidence type="ECO:0000313" key="3">
    <source>
        <dbReference type="Proteomes" id="UP000217257"/>
    </source>
</evidence>
<feature type="compositionally biased region" description="Low complexity" evidence="1">
    <location>
        <begin position="195"/>
        <end position="221"/>
    </location>
</feature>
<dbReference type="AlphaFoldDB" id="A0A250J2A2"/>
<feature type="compositionally biased region" description="Low complexity" evidence="1">
    <location>
        <begin position="79"/>
        <end position="94"/>
    </location>
</feature>
<dbReference type="RefSeq" id="WP_095985920.1">
    <property type="nucleotide sequence ID" value="NZ_CP022098.1"/>
</dbReference>
<feature type="region of interest" description="Disordered" evidence="1">
    <location>
        <begin position="1"/>
        <end position="221"/>
    </location>
</feature>
<dbReference type="EMBL" id="CP022098">
    <property type="protein sequence ID" value="ATB37628.1"/>
    <property type="molecule type" value="Genomic_DNA"/>
</dbReference>
<name>A0A250J2A2_9BACT</name>
<gene>
    <name evidence="2" type="ORF">CYFUS_003053</name>
</gene>
<accession>A0A250J2A2</accession>
<sequence length="323" mass="33649">MEEAELEGDERPLEGEDRRDAGDEALIKLKEYRQDRQEFKSNSEEDASHGGKGSVEAFIPGPNTPQTRKPALEAQKSVPGGAASSTTAPSASAALPRMDEQLVLNSAKKPEPEGEQAHGGNPQRSLEQRLTAEMQKAAKADPKRNVYGSMLKKPTGEAAPSSSSATTATAAPTAPAAPVSTAPLRTAAAERLGQAAPPRSPATSSAASSAPTRSSRPPDARTLLSAGKAVGTFLSEYAANHPQVSAALTGAVSEAQRLLTGMKGIARVAAGNYKGESVVFIVAERGLTREALRALPDKVQDFKAVLSLPFDVLPLKRPLGGSK</sequence>
<feature type="compositionally biased region" description="Low complexity" evidence="1">
    <location>
        <begin position="158"/>
        <end position="183"/>
    </location>
</feature>
<evidence type="ECO:0000313" key="2">
    <source>
        <dbReference type="EMBL" id="ATB37628.1"/>
    </source>
</evidence>
<evidence type="ECO:0000256" key="1">
    <source>
        <dbReference type="SAM" id="MobiDB-lite"/>
    </source>
</evidence>
<organism evidence="2 3">
    <name type="scientific">Cystobacter fuscus</name>
    <dbReference type="NCBI Taxonomy" id="43"/>
    <lineage>
        <taxon>Bacteria</taxon>
        <taxon>Pseudomonadati</taxon>
        <taxon>Myxococcota</taxon>
        <taxon>Myxococcia</taxon>
        <taxon>Myxococcales</taxon>
        <taxon>Cystobacterineae</taxon>
        <taxon>Archangiaceae</taxon>
        <taxon>Cystobacter</taxon>
    </lineage>
</organism>
<reference evidence="2 3" key="1">
    <citation type="submission" date="2017-06" db="EMBL/GenBank/DDBJ databases">
        <title>Sequencing and comparative analysis of myxobacterial genomes.</title>
        <authorList>
            <person name="Rupp O."/>
            <person name="Goesmann A."/>
            <person name="Sogaard-Andersen L."/>
        </authorList>
    </citation>
    <scope>NUCLEOTIDE SEQUENCE [LARGE SCALE GENOMIC DNA]</scope>
    <source>
        <strain evidence="2 3">DSM 52655</strain>
    </source>
</reference>
<dbReference type="KEGG" id="cfus:CYFUS_003053"/>
<protein>
    <submittedName>
        <fullName evidence="2">Uncharacterized protein</fullName>
    </submittedName>
</protein>
<feature type="compositionally biased region" description="Basic and acidic residues" evidence="1">
    <location>
        <begin position="9"/>
        <end position="49"/>
    </location>
</feature>
<proteinExistence type="predicted"/>
<dbReference type="Proteomes" id="UP000217257">
    <property type="component" value="Chromosome"/>
</dbReference>